<keyword evidence="12" id="KW-0436">Ligase</keyword>
<dbReference type="CDD" id="cd00712">
    <property type="entry name" value="AsnB"/>
    <property type="match status" value="1"/>
</dbReference>
<dbReference type="Pfam" id="PF00733">
    <property type="entry name" value="Asn_synthase"/>
    <property type="match status" value="1"/>
</dbReference>
<dbReference type="NCBIfam" id="TIGR01536">
    <property type="entry name" value="asn_synth_AEB"/>
    <property type="match status" value="1"/>
</dbReference>
<dbReference type="GO" id="GO:0005829">
    <property type="term" value="C:cytosol"/>
    <property type="evidence" value="ECO:0007669"/>
    <property type="project" value="TreeGrafter"/>
</dbReference>
<dbReference type="InterPro" id="IPR033738">
    <property type="entry name" value="AsnB_N"/>
</dbReference>
<dbReference type="GO" id="GO:0006529">
    <property type="term" value="P:asparagine biosynthetic process"/>
    <property type="evidence" value="ECO:0007669"/>
    <property type="project" value="UniProtKB-KW"/>
</dbReference>
<dbReference type="Pfam" id="PF13537">
    <property type="entry name" value="GATase_7"/>
    <property type="match status" value="1"/>
</dbReference>
<feature type="domain" description="Rhodanese" evidence="10">
    <location>
        <begin position="222"/>
        <end position="300"/>
    </location>
</feature>
<dbReference type="SUPFAM" id="SSF56235">
    <property type="entry name" value="N-terminal nucleophile aminohydrolases (Ntn hydrolases)"/>
    <property type="match status" value="1"/>
</dbReference>
<dbReference type="EC" id="6.3.5.4" evidence="3"/>
<evidence type="ECO:0000256" key="1">
    <source>
        <dbReference type="ARBA" id="ARBA00005187"/>
    </source>
</evidence>
<evidence type="ECO:0000256" key="3">
    <source>
        <dbReference type="ARBA" id="ARBA00012737"/>
    </source>
</evidence>
<comment type="similarity">
    <text evidence="2">Belongs to the asparagine synthetase family.</text>
</comment>
<name>A0A3S9VVR4_9BACT</name>
<dbReference type="SUPFAM" id="SSF52402">
    <property type="entry name" value="Adenine nucleotide alpha hydrolases-like"/>
    <property type="match status" value="1"/>
</dbReference>
<dbReference type="InterPro" id="IPR001962">
    <property type="entry name" value="Asn_synthase"/>
</dbReference>
<dbReference type="OrthoDB" id="9763290at2"/>
<keyword evidence="6 8" id="KW-0315">Glutamine amidotransferase</keyword>
<dbReference type="PANTHER" id="PTHR43284">
    <property type="entry name" value="ASPARAGINE SYNTHETASE (GLUTAMINE-HYDROLYZING)"/>
    <property type="match status" value="1"/>
</dbReference>
<evidence type="ECO:0000256" key="7">
    <source>
        <dbReference type="ARBA" id="ARBA00048741"/>
    </source>
</evidence>
<organism evidence="12 13">
    <name type="scientific">Butyricimonas faecalis</name>
    <dbReference type="NCBI Taxonomy" id="2093856"/>
    <lineage>
        <taxon>Bacteria</taxon>
        <taxon>Pseudomonadati</taxon>
        <taxon>Bacteroidota</taxon>
        <taxon>Bacteroidia</taxon>
        <taxon>Bacteroidales</taxon>
        <taxon>Odoribacteraceae</taxon>
        <taxon>Butyricimonas</taxon>
    </lineage>
</organism>
<evidence type="ECO:0000256" key="9">
    <source>
        <dbReference type="PIRSR" id="PIRSR001589-2"/>
    </source>
</evidence>
<dbReference type="Gene3D" id="3.40.50.620">
    <property type="entry name" value="HUPs"/>
    <property type="match status" value="1"/>
</dbReference>
<dbReference type="InterPro" id="IPR029055">
    <property type="entry name" value="Ntn_hydrolases_N"/>
</dbReference>
<dbReference type="PROSITE" id="PS50206">
    <property type="entry name" value="RHODANESE_3"/>
    <property type="match status" value="1"/>
</dbReference>
<keyword evidence="8" id="KW-0028">Amino-acid biosynthesis</keyword>
<keyword evidence="5 9" id="KW-0067">ATP-binding</keyword>
<evidence type="ECO:0000256" key="5">
    <source>
        <dbReference type="ARBA" id="ARBA00022840"/>
    </source>
</evidence>
<feature type="active site" description="For GATase activity" evidence="8">
    <location>
        <position position="2"/>
    </location>
</feature>
<dbReference type="CDD" id="cd01991">
    <property type="entry name" value="Asn_synthase_B_C"/>
    <property type="match status" value="1"/>
</dbReference>
<dbReference type="PIRSF" id="PIRSF001589">
    <property type="entry name" value="Asn_synthetase_glu-h"/>
    <property type="match status" value="1"/>
</dbReference>
<evidence type="ECO:0000259" key="10">
    <source>
        <dbReference type="PROSITE" id="PS50206"/>
    </source>
</evidence>
<feature type="domain" description="Glutamine amidotransferase type-2" evidence="11">
    <location>
        <begin position="2"/>
        <end position="211"/>
    </location>
</feature>
<dbReference type="InterPro" id="IPR006426">
    <property type="entry name" value="Asn_synth_AEB"/>
</dbReference>
<evidence type="ECO:0000256" key="2">
    <source>
        <dbReference type="ARBA" id="ARBA00005752"/>
    </source>
</evidence>
<comment type="catalytic activity">
    <reaction evidence="7">
        <text>L-aspartate + L-glutamine + ATP + H2O = L-asparagine + L-glutamate + AMP + diphosphate + H(+)</text>
        <dbReference type="Rhea" id="RHEA:12228"/>
        <dbReference type="ChEBI" id="CHEBI:15377"/>
        <dbReference type="ChEBI" id="CHEBI:15378"/>
        <dbReference type="ChEBI" id="CHEBI:29985"/>
        <dbReference type="ChEBI" id="CHEBI:29991"/>
        <dbReference type="ChEBI" id="CHEBI:30616"/>
        <dbReference type="ChEBI" id="CHEBI:33019"/>
        <dbReference type="ChEBI" id="CHEBI:58048"/>
        <dbReference type="ChEBI" id="CHEBI:58359"/>
        <dbReference type="ChEBI" id="CHEBI:456215"/>
        <dbReference type="EC" id="6.3.5.4"/>
    </reaction>
</comment>
<dbReference type="RefSeq" id="WP_106481286.1">
    <property type="nucleotide sequence ID" value="NZ_CP032819.1"/>
</dbReference>
<keyword evidence="4 9" id="KW-0547">Nucleotide-binding</keyword>
<dbReference type="Gene3D" id="3.60.20.10">
    <property type="entry name" value="Glutamine Phosphoribosylpyrophosphate, subunit 1, domain 1"/>
    <property type="match status" value="1"/>
</dbReference>
<reference evidence="12 13" key="1">
    <citation type="submission" date="2018-10" db="EMBL/GenBank/DDBJ databases">
        <title>Butyricimonas faecalis sp. nov., isolated from human faeces and emended description of the genus Butyricimonas.</title>
        <authorList>
            <person name="Le Roy T."/>
            <person name="Van der Smissen P."/>
            <person name="Paquot A."/>
            <person name="Delzenne N."/>
            <person name="Muccioli G."/>
            <person name="Collet J.-F."/>
            <person name="Cani P.D."/>
        </authorList>
    </citation>
    <scope>NUCLEOTIDE SEQUENCE [LARGE SCALE GENOMIC DNA]</scope>
    <source>
        <strain evidence="12 13">H184</strain>
    </source>
</reference>
<keyword evidence="8" id="KW-0061">Asparagine biosynthesis</keyword>
<evidence type="ECO:0000256" key="8">
    <source>
        <dbReference type="PIRSR" id="PIRSR001589-1"/>
    </source>
</evidence>
<comment type="pathway">
    <text evidence="1">Amino-acid biosynthesis; L-asparagine biosynthesis; L-asparagine from L-aspartate (L-Gln route): step 1/1.</text>
</comment>
<dbReference type="KEGG" id="buy:D8S85_14475"/>
<dbReference type="InterPro" id="IPR001763">
    <property type="entry name" value="Rhodanese-like_dom"/>
</dbReference>
<dbReference type="PROSITE" id="PS51278">
    <property type="entry name" value="GATASE_TYPE_2"/>
    <property type="match status" value="1"/>
</dbReference>
<protein>
    <recommendedName>
        <fullName evidence="3">asparagine synthase (glutamine-hydrolyzing)</fullName>
        <ecNumber evidence="3">6.3.5.4</ecNumber>
    </recommendedName>
</protein>
<accession>A0A3S9VVR4</accession>
<gene>
    <name evidence="12" type="primary">asnB</name>
    <name evidence="12" type="ORF">D8S85_14475</name>
</gene>
<feature type="binding site" evidence="9">
    <location>
        <position position="98"/>
    </location>
    <ligand>
        <name>L-glutamine</name>
        <dbReference type="ChEBI" id="CHEBI:58359"/>
    </ligand>
</feature>
<dbReference type="EMBL" id="CP032819">
    <property type="protein sequence ID" value="AZS30634.1"/>
    <property type="molecule type" value="Genomic_DNA"/>
</dbReference>
<dbReference type="InterPro" id="IPR017932">
    <property type="entry name" value="GATase_2_dom"/>
</dbReference>
<sequence length="642" mass="75761">MCGIAGIFERDTDNTQLMSEMLATIEHRGPDDQSIYTYRDFTLGHRRLSIIDISACGNQPIFNEDKSICVIFNGEIYNYEEIREELKSKGHVFYTATDTEVLVHLYEEYGTGFFNKLNGIFAFALLDQKNNRLVLARDHFGVKPLHYFLKDGVLVFGSEQKSIILHPKYERKLNLKALHIHLNLRYTQGNETLFEGIKRIPPAHFAVFENGLFTVKRYWQLAVNIDRSITEDEAKEKMNELIKQAVKRQLVSDVPVGVYLSGGLDSSTIVQKMHELGVPEINTFTLGFNEPTDEFPDAQQIADHFHTHHHTLSLSMNPMQQMPKVIWHAEEPKINLLQGFNMSAFVHPTVKVILGGLGGDELFAGYDIHKFIYPFKNWHHHTPPWLQRMLRWKSDFIFRIQNHSKSLRYDEYRRGVQMLLSIGNVERFYLILRNTWDFDNPFYKNIYSESFLKRQEMEQFKVHKEFDKIFESVQHQNGLDQVLYAEFQSKMVNDYLLTDDRMSMAHSVEERVPFLDRDLVDFGFTLPVEMKIKNNQTKNLFREAMKPYLPPKIITKKKWGFTVNPYLQFKKDLKDTAEKILTKEYIEKQGIFNYAYIRYILDYPAHPKLRWHYNFIWIILGLAIWEQEFIHKRVEDNIEAYY</sequence>
<keyword evidence="13" id="KW-1185">Reference proteome</keyword>
<dbReference type="InterPro" id="IPR014729">
    <property type="entry name" value="Rossmann-like_a/b/a_fold"/>
</dbReference>
<evidence type="ECO:0000256" key="4">
    <source>
        <dbReference type="ARBA" id="ARBA00022741"/>
    </source>
</evidence>
<dbReference type="Proteomes" id="UP000270673">
    <property type="component" value="Chromosome"/>
</dbReference>
<evidence type="ECO:0000256" key="6">
    <source>
        <dbReference type="ARBA" id="ARBA00022962"/>
    </source>
</evidence>
<dbReference type="GO" id="GO:0004066">
    <property type="term" value="F:asparagine synthase (glutamine-hydrolyzing) activity"/>
    <property type="evidence" value="ECO:0007669"/>
    <property type="project" value="UniProtKB-EC"/>
</dbReference>
<evidence type="ECO:0000313" key="13">
    <source>
        <dbReference type="Proteomes" id="UP000270673"/>
    </source>
</evidence>
<dbReference type="GO" id="GO:0005524">
    <property type="term" value="F:ATP binding"/>
    <property type="evidence" value="ECO:0007669"/>
    <property type="project" value="UniProtKB-KW"/>
</dbReference>
<dbReference type="InterPro" id="IPR051786">
    <property type="entry name" value="ASN_synthetase/amidase"/>
</dbReference>
<evidence type="ECO:0000313" key="12">
    <source>
        <dbReference type="EMBL" id="AZS30634.1"/>
    </source>
</evidence>
<proteinExistence type="inferred from homology"/>
<evidence type="ECO:0000259" key="11">
    <source>
        <dbReference type="PROSITE" id="PS51278"/>
    </source>
</evidence>
<dbReference type="PANTHER" id="PTHR43284:SF1">
    <property type="entry name" value="ASPARAGINE SYNTHETASE"/>
    <property type="match status" value="1"/>
</dbReference>
<dbReference type="AlphaFoldDB" id="A0A3S9VVR4"/>